<dbReference type="PROSITE" id="PS00759">
    <property type="entry name" value="ARGE_DAPE_CPG2_2"/>
    <property type="match status" value="1"/>
</dbReference>
<evidence type="ECO:0000256" key="4">
    <source>
        <dbReference type="ARBA" id="ARBA00022571"/>
    </source>
</evidence>
<comment type="cofactor">
    <cofactor evidence="1">
        <name>Zn(2+)</name>
        <dbReference type="ChEBI" id="CHEBI:29105"/>
    </cofactor>
</comment>
<dbReference type="NCBIfam" id="NF005710">
    <property type="entry name" value="PRK07522.1"/>
    <property type="match status" value="1"/>
</dbReference>
<evidence type="ECO:0000256" key="5">
    <source>
        <dbReference type="ARBA" id="ARBA00022605"/>
    </source>
</evidence>
<evidence type="ECO:0000313" key="12">
    <source>
        <dbReference type="Proteomes" id="UP000177515"/>
    </source>
</evidence>
<keyword evidence="6" id="KW-0479">Metal-binding</keyword>
<gene>
    <name evidence="11" type="ORF">BKK80_05050</name>
</gene>
<evidence type="ECO:0000259" key="10">
    <source>
        <dbReference type="Pfam" id="PF07687"/>
    </source>
</evidence>
<reference evidence="11 12" key="1">
    <citation type="submission" date="2016-10" db="EMBL/GenBank/DDBJ databases">
        <title>Complete genome sequences of three Cupriavidus strains isolated from various Malaysian environments.</title>
        <authorList>
            <person name="Abdullah A.A.-A."/>
            <person name="Shafie N.A.H."/>
            <person name="Lau N.S."/>
        </authorList>
    </citation>
    <scope>NUCLEOTIDE SEQUENCE [LARGE SCALE GENOMIC DNA]</scope>
    <source>
        <strain evidence="11 12">USMAA1020</strain>
    </source>
</reference>
<dbReference type="InterPro" id="IPR036264">
    <property type="entry name" value="Bact_exopeptidase_dim_dom"/>
</dbReference>
<dbReference type="InterPro" id="IPR002933">
    <property type="entry name" value="Peptidase_M20"/>
</dbReference>
<dbReference type="Gene3D" id="3.30.70.360">
    <property type="match status" value="1"/>
</dbReference>
<dbReference type="InterPro" id="IPR011650">
    <property type="entry name" value="Peptidase_M20_dimer"/>
</dbReference>
<keyword evidence="7" id="KW-0378">Hydrolase</keyword>
<keyword evidence="8" id="KW-0862">Zinc</keyword>
<evidence type="ECO:0000256" key="9">
    <source>
        <dbReference type="ARBA" id="ARBA00023285"/>
    </source>
</evidence>
<evidence type="ECO:0000256" key="1">
    <source>
        <dbReference type="ARBA" id="ARBA00001947"/>
    </source>
</evidence>
<protein>
    <submittedName>
        <fullName evidence="11">Acetylornithine deacetylase (ArgE)</fullName>
    </submittedName>
</protein>
<feature type="domain" description="Peptidase M20 dimerisation" evidence="10">
    <location>
        <begin position="182"/>
        <end position="288"/>
    </location>
</feature>
<accession>A0ABN4TGG7</accession>
<dbReference type="PANTHER" id="PTHR43808">
    <property type="entry name" value="ACETYLORNITHINE DEACETYLASE"/>
    <property type="match status" value="1"/>
</dbReference>
<evidence type="ECO:0000256" key="6">
    <source>
        <dbReference type="ARBA" id="ARBA00022723"/>
    </source>
</evidence>
<keyword evidence="12" id="KW-1185">Reference proteome</keyword>
<dbReference type="RefSeq" id="WP_071037446.1">
    <property type="nucleotide sequence ID" value="NZ_CP017754.1"/>
</dbReference>
<dbReference type="Proteomes" id="UP000177515">
    <property type="component" value="Chromosome 1"/>
</dbReference>
<keyword evidence="4" id="KW-0055">Arginine biosynthesis</keyword>
<evidence type="ECO:0000256" key="2">
    <source>
        <dbReference type="ARBA" id="ARBA00005691"/>
    </source>
</evidence>
<keyword evidence="3" id="KW-0963">Cytoplasm</keyword>
<dbReference type="NCBIfam" id="TIGR01892">
    <property type="entry name" value="AcOrn-deacetyl"/>
    <property type="match status" value="1"/>
</dbReference>
<dbReference type="InterPro" id="IPR010169">
    <property type="entry name" value="AcOrn-deacetyl"/>
</dbReference>
<proteinExistence type="inferred from homology"/>
<keyword evidence="5" id="KW-0028">Amino-acid biosynthesis</keyword>
<evidence type="ECO:0000256" key="8">
    <source>
        <dbReference type="ARBA" id="ARBA00022833"/>
    </source>
</evidence>
<dbReference type="SUPFAM" id="SSF55031">
    <property type="entry name" value="Bacterial exopeptidase dimerisation domain"/>
    <property type="match status" value="1"/>
</dbReference>
<keyword evidence="9" id="KW-0170">Cobalt</keyword>
<evidence type="ECO:0000313" key="11">
    <source>
        <dbReference type="EMBL" id="AOZ05259.1"/>
    </source>
</evidence>
<dbReference type="InterPro" id="IPR001261">
    <property type="entry name" value="ArgE/DapE_CS"/>
</dbReference>
<dbReference type="PANTHER" id="PTHR43808:SF31">
    <property type="entry name" value="N-ACETYL-L-CITRULLINE DEACETYLASE"/>
    <property type="match status" value="1"/>
</dbReference>
<dbReference type="Pfam" id="PF07687">
    <property type="entry name" value="M20_dimer"/>
    <property type="match status" value="1"/>
</dbReference>
<evidence type="ECO:0000256" key="3">
    <source>
        <dbReference type="ARBA" id="ARBA00022490"/>
    </source>
</evidence>
<dbReference type="CDD" id="cd03894">
    <property type="entry name" value="M20_ArgE"/>
    <property type="match status" value="1"/>
</dbReference>
<dbReference type="Pfam" id="PF01546">
    <property type="entry name" value="Peptidase_M20"/>
    <property type="match status" value="1"/>
</dbReference>
<dbReference type="PROSITE" id="PS00758">
    <property type="entry name" value="ARGE_DAPE_CPG2_1"/>
    <property type="match status" value="1"/>
</dbReference>
<comment type="similarity">
    <text evidence="2">Belongs to the peptidase M20A family. ArgE subfamily.</text>
</comment>
<name>A0ABN4TGG7_9BURK</name>
<sequence length="393" mass="41792">MSRTEETVPERTRYWLKTLIGFKTVSGSDSNLALLECVEAALARSGFRTFYSKSQDGARANLFASIGAGDGGLLLSGHTDVVPVAGQAWSRPAFELTEDAQRFYGRGTCDMKGFIASLLGAVEAVEAADLSRLGQPLHIALTYDEEIGCLGVRRLIEDLAAARIRPSACIVGEPTAMQVVRAHKGRQAYRCHVQGQAAHSSLSGAGVNALLAASRIVGAVGERADLLRQTEHDDGFYVPYSTMAPCRMMAGHANNVIPETAEFDFDLRFLPSTDPEAVMAPILDTAAAIEREMRSRVADASVRIERRTSVPALAPADGANGVAAMALQAGARPGRHVAFTTEGGLYQQAGIPAILCGPGDIAQAHTADEFIDKSQIAAAHVFFERLLALLGRG</sequence>
<dbReference type="Gene3D" id="3.40.630.10">
    <property type="entry name" value="Zn peptidases"/>
    <property type="match status" value="1"/>
</dbReference>
<dbReference type="EMBL" id="CP017754">
    <property type="protein sequence ID" value="AOZ05259.1"/>
    <property type="molecule type" value="Genomic_DNA"/>
</dbReference>
<evidence type="ECO:0000256" key="7">
    <source>
        <dbReference type="ARBA" id="ARBA00022801"/>
    </source>
</evidence>
<dbReference type="InterPro" id="IPR050072">
    <property type="entry name" value="Peptidase_M20A"/>
</dbReference>
<organism evidence="11 12">
    <name type="scientific">Cupriavidus malaysiensis</name>
    <dbReference type="NCBI Taxonomy" id="367825"/>
    <lineage>
        <taxon>Bacteria</taxon>
        <taxon>Pseudomonadati</taxon>
        <taxon>Pseudomonadota</taxon>
        <taxon>Betaproteobacteria</taxon>
        <taxon>Burkholderiales</taxon>
        <taxon>Burkholderiaceae</taxon>
        <taxon>Cupriavidus</taxon>
    </lineage>
</organism>
<dbReference type="SUPFAM" id="SSF53187">
    <property type="entry name" value="Zn-dependent exopeptidases"/>
    <property type="match status" value="1"/>
</dbReference>